<evidence type="ECO:0000259" key="6">
    <source>
        <dbReference type="Pfam" id="PF04357"/>
    </source>
</evidence>
<evidence type="ECO:0000256" key="4">
    <source>
        <dbReference type="ARBA" id="ARBA00023136"/>
    </source>
</evidence>
<feature type="domain" description="Translocation and assembly module TamB C-terminal" evidence="6">
    <location>
        <begin position="890"/>
        <end position="958"/>
    </location>
</feature>
<keyword evidence="3" id="KW-1133">Transmembrane helix</keyword>
<dbReference type="InterPro" id="IPR007452">
    <property type="entry name" value="TamB_C"/>
</dbReference>
<dbReference type="EMBL" id="BMAT01004643">
    <property type="protein sequence ID" value="GFR77523.1"/>
    <property type="molecule type" value="Genomic_DNA"/>
</dbReference>
<evidence type="ECO:0000256" key="2">
    <source>
        <dbReference type="ARBA" id="ARBA00022692"/>
    </source>
</evidence>
<keyword evidence="2" id="KW-0812">Transmembrane</keyword>
<evidence type="ECO:0000313" key="7">
    <source>
        <dbReference type="EMBL" id="GFR77523.1"/>
    </source>
</evidence>
<dbReference type="GO" id="GO:0009306">
    <property type="term" value="P:protein secretion"/>
    <property type="evidence" value="ECO:0007669"/>
    <property type="project" value="InterPro"/>
</dbReference>
<evidence type="ECO:0000256" key="5">
    <source>
        <dbReference type="SAM" id="MobiDB-lite"/>
    </source>
</evidence>
<reference evidence="7 8" key="1">
    <citation type="journal article" date="2021" name="Elife">
        <title>Chloroplast acquisition without the gene transfer in kleptoplastic sea slugs, Plakobranchus ocellatus.</title>
        <authorList>
            <person name="Maeda T."/>
            <person name="Takahashi S."/>
            <person name="Yoshida T."/>
            <person name="Shimamura S."/>
            <person name="Takaki Y."/>
            <person name="Nagai Y."/>
            <person name="Toyoda A."/>
            <person name="Suzuki Y."/>
            <person name="Arimoto A."/>
            <person name="Ishii H."/>
            <person name="Satoh N."/>
            <person name="Nishiyama T."/>
            <person name="Hasebe M."/>
            <person name="Maruyama T."/>
            <person name="Minagawa J."/>
            <person name="Obokata J."/>
            <person name="Shigenobu S."/>
        </authorList>
    </citation>
    <scope>NUCLEOTIDE SEQUENCE [LARGE SCALE GENOMIC DNA]</scope>
</reference>
<organism evidence="7 8">
    <name type="scientific">Elysia marginata</name>
    <dbReference type="NCBI Taxonomy" id="1093978"/>
    <lineage>
        <taxon>Eukaryota</taxon>
        <taxon>Metazoa</taxon>
        <taxon>Spiralia</taxon>
        <taxon>Lophotrochozoa</taxon>
        <taxon>Mollusca</taxon>
        <taxon>Gastropoda</taxon>
        <taxon>Heterobranchia</taxon>
        <taxon>Euthyneura</taxon>
        <taxon>Panpulmonata</taxon>
        <taxon>Sacoglossa</taxon>
        <taxon>Placobranchoidea</taxon>
        <taxon>Plakobranchidae</taxon>
        <taxon>Elysia</taxon>
    </lineage>
</organism>
<feature type="region of interest" description="Disordered" evidence="5">
    <location>
        <begin position="1442"/>
        <end position="1462"/>
    </location>
</feature>
<comment type="caution">
    <text evidence="7">The sequence shown here is derived from an EMBL/GenBank/DDBJ whole genome shotgun (WGS) entry which is preliminary data.</text>
</comment>
<sequence length="1462" mass="164010">MSGNANANANDFATELPTSKEPMSPGPLKIVEKINDKYKISLSVDEASLSFFGDVNLGKVLLKTQAKDTLIYIENINTSILRFKDLLEGDLSFEKLNLYGARVVIETEKGAQLSNIDKFIAKLKERNKGFFKKATIDSTRLKTLFLANEINISNASVRFINGNKNTTKSIGKLEAKISHFECTDKDTAFNIHSLNLTVDDSIDVSELKTKVIVSKNNLSFLDFAVKVNESVLKGDANLTIDNTISHIKGMEASIKEGYLFPDDFRAYTRLPPLGIPIKLSAKMSGDEDTFNVENMAFYMANNSLKGNIKIANLFNAEQISILDSEIEGVINNDSLSQLHDNSFWSTLSKWGQTTFFGTVKNLSKEEIQANFKLLNNTYSIDVSSTIGNHPSEKGHMFFGTILVNSNDEEKEKYAEIETEAYFENNSKKPLLHAKSFVRYLKTNSTPLKKIYLTTDYKNDKIQILLDSKGSTARVSSNTVIVLKDKGNNIQSHFDVKRLNLSHLSKHVDKTARVRFVSDLSLSCSDSLLSLEGLFKKVYYYKNKLSSKFSDFKFSSAISDSITSFNINSPDLVRGHLISHIKLQDLRKVLKGFSNLDLSKGKQDKNTSKKLDFDMNIQREFFEIFYPEIQSSGDTEIKVSLSESAKALSLELATQKVKISDLVLNDINLQLKIDSTLFAKSDILGIKTKFYKFQKIKISNEVKHDTVFINAQFLAGRKIAKDSCAITLYYTKKKAGNTTIGIGPSRISYGKDSWKMSRSTHNKIIFRSLDSILVDSIQMIARGTQKVTLYGSKQGKIKDLTLSLENISINNILQDYLKKGFGGTANAKLQWLVKEYGDFSKFSASLRDLSIEKKHLGDIRFLYTNNKSVNSALFNLEYKQKGEKTNFKVLGNRNQLGEDGDINIDAFIAFDDLDIDFANIFQIYQLSNFQGKVNGSISIKGPAKKPNIEGSIVLHNGGFLATIPNLDIHFKNGSKAIVDNEGFKLKNVYYSEAKYGTTFVGNGSITHNNFDDFNLYLELKNTGDKGLIFDFPKTDDAILYGQGFLDGIVKLTGKLGAQKLDVIGKTAEGTNVIIPYTDYFSIDDTFVTIDIENKQEKKQEYTVPKNNGSLNLKLEITPDARIEIVSKTETGLEFTNWGNGNILLDTDYGDRFSLWGNYTSARGSLKLDYLLINKTFEILPGGKITWTGEPFEGKFENFKAIYTIFANPDVLFDSPFFERKVETNVILTMNEVFTKPRVSFDLDFPNITPTQRAEILYYLNNNQKKQVQSLSLLAQGKFVNRDFSNISFTNNFSEVASNVLNRFLNNDESLVNVGVSYQSKLSSALRPVSDKSIRTDNLSENNNDFLGVNISTNLTDRISFNGNLGVPLRGGSDGNLGGEGEIEFLVNKKGNLKAAIFNRQNQFRQGIGIQQNYYQGVGLSYNVAFDNFKGLIDSIFGKARVEEEKKKKLPKRSRKKDNVETFN</sequence>
<comment type="subcellular location">
    <subcellularLocation>
        <location evidence="1">Membrane</location>
        <topology evidence="1">Single-pass membrane protein</topology>
    </subcellularLocation>
</comment>
<proteinExistence type="predicted"/>
<dbReference type="Pfam" id="PF04357">
    <property type="entry name" value="TamB"/>
    <property type="match status" value="2"/>
</dbReference>
<evidence type="ECO:0000313" key="8">
    <source>
        <dbReference type="Proteomes" id="UP000762676"/>
    </source>
</evidence>
<feature type="region of interest" description="Disordered" evidence="5">
    <location>
        <begin position="1"/>
        <end position="25"/>
    </location>
</feature>
<evidence type="ECO:0000256" key="1">
    <source>
        <dbReference type="ARBA" id="ARBA00004167"/>
    </source>
</evidence>
<evidence type="ECO:0000256" key="3">
    <source>
        <dbReference type="ARBA" id="ARBA00022989"/>
    </source>
</evidence>
<dbReference type="Proteomes" id="UP000762676">
    <property type="component" value="Unassembled WGS sequence"/>
</dbReference>
<feature type="compositionally biased region" description="Polar residues" evidence="5">
    <location>
        <begin position="1"/>
        <end position="11"/>
    </location>
</feature>
<keyword evidence="8" id="KW-1185">Reference proteome</keyword>
<keyword evidence="4" id="KW-0472">Membrane</keyword>
<dbReference type="GO" id="GO:0005886">
    <property type="term" value="C:plasma membrane"/>
    <property type="evidence" value="ECO:0007669"/>
    <property type="project" value="InterPro"/>
</dbReference>
<feature type="domain" description="Translocation and assembly module TamB C-terminal" evidence="6">
    <location>
        <begin position="993"/>
        <end position="1424"/>
    </location>
</feature>
<accession>A0AAV4FXT0</accession>
<protein>
    <submittedName>
        <fullName evidence="7">N-acetyl-gamma-glutamyl-phosphate reductase</fullName>
    </submittedName>
</protein>
<gene>
    <name evidence="7" type="ORF">ElyMa_002240000</name>
</gene>
<name>A0AAV4FXT0_9GAST</name>